<feature type="compositionally biased region" description="Low complexity" evidence="1">
    <location>
        <begin position="511"/>
        <end position="526"/>
    </location>
</feature>
<dbReference type="AlphaFoldDB" id="A0A067P321"/>
<dbReference type="Gene3D" id="1.10.1520.10">
    <property type="entry name" value="Ribonuclease III domain"/>
    <property type="match status" value="1"/>
</dbReference>
<accession>A0A067P321</accession>
<sequence length="581" mass="63861">MKRTNKDLSKATQNAITRAIDSIDDDLSPLSDTVPSLGKKDKNLEFTSDALLSTFLAVALELYEHLNSKNSQCFLGEDDAGNPGPLVVEESDLEGSDDEKGVIELPQTSTLASRTSLVPLSEAPSGSWLGKERLVVSNEVEGDGGPEGILVDTSLSASKKVNLQPMKSSGEEQVKAAALTEATKVDKPVGEKPTMRRFYGYMSSSHGRKASEGVEVDKPVASSSSRPAPPPLEFSGGVRRDQMIRERMDRLYALAQAEEQEREGQRKKRSKMGSRVKGRGLGVVRKIVRDPLLSPLCQGLSNLRRQILRSQLVSNLALAHLAWKLGLPTLHNASELLQRVSDHLSARLLEEKKAEVSQRFDRELRSSTAKLKPMGDVFEMYLGLLFHEEGFSLVHDWFRQMYQPLIRTAAKAFCDFHLVAKQSATTKHTRDEGSGTESSDDPSPLKKSRKAKPTPLKRRGDLPTLRNMALTPKVSRPVGASLRSRGGVDSWRDDNNDMDTHPPGARIATMGGSEDSSSDGSDSETSTSRDEETSSGSSEDASSRKARDIPSVTGKPWKENDEYLHQALLWRCETDILHQDS</sequence>
<evidence type="ECO:0000313" key="3">
    <source>
        <dbReference type="EMBL" id="KDQ49164.1"/>
    </source>
</evidence>
<dbReference type="InParanoid" id="A0A067P321"/>
<dbReference type="EMBL" id="KL197798">
    <property type="protein sequence ID" value="KDQ49164.1"/>
    <property type="molecule type" value="Genomic_DNA"/>
</dbReference>
<proteinExistence type="predicted"/>
<name>A0A067P321_9AGAM</name>
<evidence type="ECO:0000256" key="1">
    <source>
        <dbReference type="SAM" id="MobiDB-lite"/>
    </source>
</evidence>
<gene>
    <name evidence="3" type="ORF">JAAARDRAFT_201097</name>
</gene>
<feature type="region of interest" description="Disordered" evidence="1">
    <location>
        <begin position="256"/>
        <end position="276"/>
    </location>
</feature>
<feature type="compositionally biased region" description="Basic and acidic residues" evidence="1">
    <location>
        <begin position="490"/>
        <end position="500"/>
    </location>
</feature>
<feature type="region of interest" description="Disordered" evidence="1">
    <location>
        <begin position="203"/>
        <end position="240"/>
    </location>
</feature>
<dbReference type="Proteomes" id="UP000027265">
    <property type="component" value="Unassembled WGS sequence"/>
</dbReference>
<dbReference type="InterPro" id="IPR036389">
    <property type="entry name" value="RNase_III_sf"/>
</dbReference>
<dbReference type="HOGENOM" id="CLU_469334_0_0_1"/>
<feature type="domain" description="RNase III" evidence="2">
    <location>
        <begin position="308"/>
        <end position="390"/>
    </location>
</feature>
<feature type="compositionally biased region" description="Basic residues" evidence="1">
    <location>
        <begin position="446"/>
        <end position="457"/>
    </location>
</feature>
<organism evidence="3 4">
    <name type="scientific">Jaapia argillacea MUCL 33604</name>
    <dbReference type="NCBI Taxonomy" id="933084"/>
    <lineage>
        <taxon>Eukaryota</taxon>
        <taxon>Fungi</taxon>
        <taxon>Dikarya</taxon>
        <taxon>Basidiomycota</taxon>
        <taxon>Agaricomycotina</taxon>
        <taxon>Agaricomycetes</taxon>
        <taxon>Agaricomycetidae</taxon>
        <taxon>Jaapiales</taxon>
        <taxon>Jaapiaceae</taxon>
        <taxon>Jaapia</taxon>
    </lineage>
</organism>
<evidence type="ECO:0000259" key="2">
    <source>
        <dbReference type="PROSITE" id="PS50142"/>
    </source>
</evidence>
<keyword evidence="4" id="KW-1185">Reference proteome</keyword>
<dbReference type="SUPFAM" id="SSF69065">
    <property type="entry name" value="RNase III domain-like"/>
    <property type="match status" value="1"/>
</dbReference>
<protein>
    <recommendedName>
        <fullName evidence="2">RNase III domain-containing protein</fullName>
    </recommendedName>
</protein>
<dbReference type="PROSITE" id="PS50142">
    <property type="entry name" value="RNASE_3_2"/>
    <property type="match status" value="1"/>
</dbReference>
<reference evidence="4" key="1">
    <citation type="journal article" date="2014" name="Proc. Natl. Acad. Sci. U.S.A.">
        <title>Extensive sampling of basidiomycete genomes demonstrates inadequacy of the white-rot/brown-rot paradigm for wood decay fungi.</title>
        <authorList>
            <person name="Riley R."/>
            <person name="Salamov A.A."/>
            <person name="Brown D.W."/>
            <person name="Nagy L.G."/>
            <person name="Floudas D."/>
            <person name="Held B.W."/>
            <person name="Levasseur A."/>
            <person name="Lombard V."/>
            <person name="Morin E."/>
            <person name="Otillar R."/>
            <person name="Lindquist E.A."/>
            <person name="Sun H."/>
            <person name="LaButti K.M."/>
            <person name="Schmutz J."/>
            <person name="Jabbour D."/>
            <person name="Luo H."/>
            <person name="Baker S.E."/>
            <person name="Pisabarro A.G."/>
            <person name="Walton J.D."/>
            <person name="Blanchette R.A."/>
            <person name="Henrissat B."/>
            <person name="Martin F."/>
            <person name="Cullen D."/>
            <person name="Hibbett D.S."/>
            <person name="Grigoriev I.V."/>
        </authorList>
    </citation>
    <scope>NUCLEOTIDE SEQUENCE [LARGE SCALE GENOMIC DNA]</scope>
    <source>
        <strain evidence="4">MUCL 33604</strain>
    </source>
</reference>
<feature type="region of interest" description="Disordered" evidence="1">
    <location>
        <begin position="424"/>
        <end position="559"/>
    </location>
</feature>
<dbReference type="OrthoDB" id="416741at2759"/>
<dbReference type="GO" id="GO:0004525">
    <property type="term" value="F:ribonuclease III activity"/>
    <property type="evidence" value="ECO:0007669"/>
    <property type="project" value="InterPro"/>
</dbReference>
<feature type="compositionally biased region" description="Basic and acidic residues" evidence="1">
    <location>
        <begin position="209"/>
        <end position="218"/>
    </location>
</feature>
<feature type="compositionally biased region" description="Basic residues" evidence="1">
    <location>
        <begin position="265"/>
        <end position="276"/>
    </location>
</feature>
<dbReference type="InterPro" id="IPR000999">
    <property type="entry name" value="RNase_III_dom"/>
</dbReference>
<dbReference type="GO" id="GO:0006396">
    <property type="term" value="P:RNA processing"/>
    <property type="evidence" value="ECO:0007669"/>
    <property type="project" value="InterPro"/>
</dbReference>
<evidence type="ECO:0000313" key="4">
    <source>
        <dbReference type="Proteomes" id="UP000027265"/>
    </source>
</evidence>